<reference evidence="3 4" key="1">
    <citation type="submission" date="2020-08" db="EMBL/GenBank/DDBJ databases">
        <title>Genomic Encyclopedia of Type Strains, Phase IV (KMG-V): Genome sequencing to study the core and pangenomes of soil and plant-associated prokaryotes.</title>
        <authorList>
            <person name="Whitman W."/>
        </authorList>
    </citation>
    <scope>NUCLEOTIDE SEQUENCE [LARGE SCALE GENOMIC DNA]</scope>
    <source>
        <strain evidence="3 4">X5P3</strain>
    </source>
</reference>
<comment type="caution">
    <text evidence="3">The sequence shown here is derived from an EMBL/GenBank/DDBJ whole genome shotgun (WGS) entry which is preliminary data.</text>
</comment>
<dbReference type="CDD" id="cd03789">
    <property type="entry name" value="GT9_LPS_heptosyltransferase"/>
    <property type="match status" value="1"/>
</dbReference>
<accession>A0A7W8ED55</accession>
<dbReference type="Pfam" id="PF01075">
    <property type="entry name" value="Glyco_transf_9"/>
    <property type="match status" value="1"/>
</dbReference>
<name>A0A7W8ED55_9BACT</name>
<protein>
    <submittedName>
        <fullName evidence="3">ADP-heptose:LPS heptosyltransferase</fullName>
    </submittedName>
</protein>
<dbReference type="GO" id="GO:0008713">
    <property type="term" value="F:ADP-heptose-lipopolysaccharide heptosyltransferase activity"/>
    <property type="evidence" value="ECO:0007669"/>
    <property type="project" value="TreeGrafter"/>
</dbReference>
<evidence type="ECO:0000313" key="4">
    <source>
        <dbReference type="Proteomes" id="UP000584867"/>
    </source>
</evidence>
<dbReference type="PANTHER" id="PTHR30160:SF1">
    <property type="entry name" value="LIPOPOLYSACCHARIDE 1,2-N-ACETYLGLUCOSAMINETRANSFERASE-RELATED"/>
    <property type="match status" value="1"/>
</dbReference>
<dbReference type="GO" id="GO:0009244">
    <property type="term" value="P:lipopolysaccharide core region biosynthetic process"/>
    <property type="evidence" value="ECO:0007669"/>
    <property type="project" value="TreeGrafter"/>
</dbReference>
<dbReference type="EMBL" id="JACHIO010000027">
    <property type="protein sequence ID" value="MBB5066365.1"/>
    <property type="molecule type" value="Genomic_DNA"/>
</dbReference>
<keyword evidence="2 3" id="KW-0808">Transferase</keyword>
<sequence length="383" mass="43016">MLQYSQRKVIASRVLERILALFKPVLLRTAPKDSHAITSPTVVLVEPFQMGDVLSLAVMIAPLRERFPGAKIFVWCHSRNAHLYQDDLRIHRIVHGPFPWSSRSSKRGTLSQWLTVLRSCREMRAYRPDIAIDTRGDIRSQALMLLAGCTQRIGYTTYVGSNIHLRGLLLSEPLDDPTVQHRYLRNLNALKPLLGFMPELHLPALLRHRVQPPEKGESTIVLHPGAGWVYRRWDEARWAALIGELQQLPGVRTVLIAGPGERELCHQLSERLAQPIEIVVTNFQGLLDTMATASLFIGLDSGPMHAAALMNVPVLALFGPGESNVWRPLSEKSETFHHIGDYPCHPCTQRACVRPSDSCITRIEVEEVFRAAVRVLAIEGTRA</sequence>
<dbReference type="InterPro" id="IPR051199">
    <property type="entry name" value="LPS_LOS_Heptosyltrfase"/>
</dbReference>
<dbReference type="GO" id="GO:0005829">
    <property type="term" value="C:cytosol"/>
    <property type="evidence" value="ECO:0007669"/>
    <property type="project" value="TreeGrafter"/>
</dbReference>
<dbReference type="SUPFAM" id="SSF53756">
    <property type="entry name" value="UDP-Glycosyltransferase/glycogen phosphorylase"/>
    <property type="match status" value="1"/>
</dbReference>
<dbReference type="PANTHER" id="PTHR30160">
    <property type="entry name" value="TETRAACYLDISACCHARIDE 4'-KINASE-RELATED"/>
    <property type="match status" value="1"/>
</dbReference>
<organism evidence="3 4">
    <name type="scientific">Granulicella mallensis</name>
    <dbReference type="NCBI Taxonomy" id="940614"/>
    <lineage>
        <taxon>Bacteria</taxon>
        <taxon>Pseudomonadati</taxon>
        <taxon>Acidobacteriota</taxon>
        <taxon>Terriglobia</taxon>
        <taxon>Terriglobales</taxon>
        <taxon>Acidobacteriaceae</taxon>
        <taxon>Granulicella</taxon>
    </lineage>
</organism>
<evidence type="ECO:0000256" key="2">
    <source>
        <dbReference type="ARBA" id="ARBA00022679"/>
    </source>
</evidence>
<keyword evidence="1" id="KW-0328">Glycosyltransferase</keyword>
<proteinExistence type="predicted"/>
<dbReference type="Gene3D" id="3.40.50.2000">
    <property type="entry name" value="Glycogen Phosphorylase B"/>
    <property type="match status" value="2"/>
</dbReference>
<evidence type="ECO:0000256" key="1">
    <source>
        <dbReference type="ARBA" id="ARBA00022676"/>
    </source>
</evidence>
<dbReference type="InterPro" id="IPR002201">
    <property type="entry name" value="Glyco_trans_9"/>
</dbReference>
<gene>
    <name evidence="3" type="ORF">HDF15_004742</name>
</gene>
<evidence type="ECO:0000313" key="3">
    <source>
        <dbReference type="EMBL" id="MBB5066365.1"/>
    </source>
</evidence>
<dbReference type="RefSeq" id="WP_184259860.1">
    <property type="nucleotide sequence ID" value="NZ_JACHIO010000027.1"/>
</dbReference>
<dbReference type="AlphaFoldDB" id="A0A7W8ED55"/>
<dbReference type="Proteomes" id="UP000584867">
    <property type="component" value="Unassembled WGS sequence"/>
</dbReference>